<protein>
    <submittedName>
        <fullName evidence="2">CGNR zinc finger domain-containing protein</fullName>
    </submittedName>
</protein>
<dbReference type="AlphaFoldDB" id="A0A4R4XV33"/>
<dbReference type="InterPro" id="IPR023286">
    <property type="entry name" value="ABATE_dom_sf"/>
</dbReference>
<dbReference type="Gene3D" id="1.10.3300.10">
    <property type="entry name" value="Jann2411-like domain"/>
    <property type="match status" value="1"/>
</dbReference>
<keyword evidence="3" id="KW-1185">Reference proteome</keyword>
<comment type="caution">
    <text evidence="2">The sequence shown here is derived from an EMBL/GenBank/DDBJ whole genome shotgun (WGS) entry which is preliminary data.</text>
</comment>
<name>A0A4R4XV33_9ACTN</name>
<dbReference type="InterPro" id="IPR010852">
    <property type="entry name" value="ABATE"/>
</dbReference>
<organism evidence="2 3">
    <name type="scientific">Nonomuraea terrae</name>
    <dbReference type="NCBI Taxonomy" id="2530383"/>
    <lineage>
        <taxon>Bacteria</taxon>
        <taxon>Bacillati</taxon>
        <taxon>Actinomycetota</taxon>
        <taxon>Actinomycetes</taxon>
        <taxon>Streptosporangiales</taxon>
        <taxon>Streptosporangiaceae</taxon>
        <taxon>Nonomuraea</taxon>
    </lineage>
</organism>
<dbReference type="SUPFAM" id="SSF160904">
    <property type="entry name" value="Jann2411-like"/>
    <property type="match status" value="1"/>
</dbReference>
<dbReference type="InterPro" id="IPR021005">
    <property type="entry name" value="Znf_CGNR"/>
</dbReference>
<feature type="domain" description="Zinc finger CGNR" evidence="1">
    <location>
        <begin position="120"/>
        <end position="167"/>
    </location>
</feature>
<evidence type="ECO:0000313" key="3">
    <source>
        <dbReference type="Proteomes" id="UP000295302"/>
    </source>
</evidence>
<dbReference type="PANTHER" id="PTHR35525">
    <property type="entry name" value="BLL6575 PROTEIN"/>
    <property type="match status" value="1"/>
</dbReference>
<dbReference type="Pfam" id="PF11706">
    <property type="entry name" value="zf-CGNR"/>
    <property type="match status" value="1"/>
</dbReference>
<dbReference type="Proteomes" id="UP000295302">
    <property type="component" value="Unassembled WGS sequence"/>
</dbReference>
<dbReference type="PANTHER" id="PTHR35525:SF3">
    <property type="entry name" value="BLL6575 PROTEIN"/>
    <property type="match status" value="1"/>
</dbReference>
<dbReference type="OrthoDB" id="123307at2"/>
<dbReference type="EMBL" id="SMKQ01000236">
    <property type="protein sequence ID" value="TDD34442.1"/>
    <property type="molecule type" value="Genomic_DNA"/>
</dbReference>
<sequence>MVNVRDGSPQEAPGALERVRELLNTWLIPNDTRRPADRFDDYAAPLPAPDRDVLRRLRDDLRAAVERQPGSDDLINAWVHDLGLGVRVHDRTLVFRHDAGTAGEILAIVLEAITTRQWDRLKACPDCRWVFYDHTRNASKRWCLMNAGGPGGRACGTIAKVRRHRRNRAGRDPGGQLSR</sequence>
<evidence type="ECO:0000313" key="2">
    <source>
        <dbReference type="EMBL" id="TDD34442.1"/>
    </source>
</evidence>
<dbReference type="RefSeq" id="WP_132621700.1">
    <property type="nucleotide sequence ID" value="NZ_SMKQ01000236.1"/>
</dbReference>
<reference evidence="2 3" key="1">
    <citation type="submission" date="2019-03" db="EMBL/GenBank/DDBJ databases">
        <title>Draft genome sequences of novel Actinobacteria.</title>
        <authorList>
            <person name="Sahin N."/>
            <person name="Ay H."/>
            <person name="Saygin H."/>
        </authorList>
    </citation>
    <scope>NUCLEOTIDE SEQUENCE [LARGE SCALE GENOMIC DNA]</scope>
    <source>
        <strain evidence="2 3">CH32</strain>
    </source>
</reference>
<accession>A0A4R4XV33</accession>
<evidence type="ECO:0000259" key="1">
    <source>
        <dbReference type="Pfam" id="PF11706"/>
    </source>
</evidence>
<proteinExistence type="predicted"/>
<gene>
    <name evidence="2" type="ORF">E1286_40890</name>
</gene>